<evidence type="ECO:0008006" key="3">
    <source>
        <dbReference type="Google" id="ProtNLM"/>
    </source>
</evidence>
<reference evidence="2" key="1">
    <citation type="journal article" date="2013" name="Stand. Genomic Sci.">
        <title>Complete genome sequence of the halophilic bacterium Spirochaeta africana type strain (Z-7692(T)) from the alkaline Lake Magadi in the East African Rift.</title>
        <authorList>
            <person name="Liolos K."/>
            <person name="Abt B."/>
            <person name="Scheuner C."/>
            <person name="Teshima H."/>
            <person name="Held B."/>
            <person name="Lapidus A."/>
            <person name="Nolan M."/>
            <person name="Lucas S."/>
            <person name="Deshpande S."/>
            <person name="Cheng J.F."/>
            <person name="Tapia R."/>
            <person name="Goodwin L.A."/>
            <person name="Pitluck S."/>
            <person name="Pagani I."/>
            <person name="Ivanova N."/>
            <person name="Mavromatis K."/>
            <person name="Mikhailova N."/>
            <person name="Huntemann M."/>
            <person name="Pati A."/>
            <person name="Chen A."/>
            <person name="Palaniappan K."/>
            <person name="Land M."/>
            <person name="Rohde M."/>
            <person name="Tindall B.J."/>
            <person name="Detter J.C."/>
            <person name="Goker M."/>
            <person name="Bristow J."/>
            <person name="Eisen J.A."/>
            <person name="Markowitz V."/>
            <person name="Hugenholtz P."/>
            <person name="Woyke T."/>
            <person name="Klenk H.P."/>
            <person name="Kyrpides N.C."/>
        </authorList>
    </citation>
    <scope>NUCLEOTIDE SEQUENCE</scope>
    <source>
        <strain evidence="2">ATCC 700263 / DSM 8902 / Z-7692</strain>
    </source>
</reference>
<accession>H9UFR6</accession>
<dbReference type="PATRIC" id="fig|889378.3.peg.254"/>
<dbReference type="RefSeq" id="WP_014454357.1">
    <property type="nucleotide sequence ID" value="NC_017098.1"/>
</dbReference>
<evidence type="ECO:0000313" key="1">
    <source>
        <dbReference type="EMBL" id="AFG36359.1"/>
    </source>
</evidence>
<keyword evidence="2" id="KW-1185">Reference proteome</keyword>
<evidence type="ECO:0000313" key="2">
    <source>
        <dbReference type="Proteomes" id="UP000007383"/>
    </source>
</evidence>
<dbReference type="OrthoDB" id="370350at2"/>
<dbReference type="EMBL" id="CP003282">
    <property type="protein sequence ID" value="AFG36359.1"/>
    <property type="molecule type" value="Genomic_DNA"/>
</dbReference>
<dbReference type="HOGENOM" id="CLU_1593519_0_0_12"/>
<organism evidence="1 2">
    <name type="scientific">Spirochaeta africana (strain ATCC 700263 / DSM 8902 / Z-7692)</name>
    <dbReference type="NCBI Taxonomy" id="889378"/>
    <lineage>
        <taxon>Bacteria</taxon>
        <taxon>Pseudomonadati</taxon>
        <taxon>Spirochaetota</taxon>
        <taxon>Spirochaetia</taxon>
        <taxon>Spirochaetales</taxon>
        <taxon>Spirochaetaceae</taxon>
        <taxon>Spirochaeta</taxon>
    </lineage>
</organism>
<dbReference type="KEGG" id="sfc:Spiaf_0251"/>
<name>H9UFR6_SPIAZ</name>
<gene>
    <name evidence="1" type="ordered locus">Spiaf_0251</name>
</gene>
<sequence length="167" mass="18277">MKRTTILASLVLLLAGPVGISATSFSAGLGMDFLNYERPYLSTHLAYIGELAENVEMELGGTFGIVVEDQEPGFFLPLQLGLGFVFPDLPGVDGILGVGASPAFNWGVGVDDFRFYLGPYLKAGVRVPVHPFMRWYLEVQQNLHIGPPQWINTSTRVMTGINFHFGN</sequence>
<dbReference type="STRING" id="889378.Spiaf_0251"/>
<protein>
    <recommendedName>
        <fullName evidence="3">Outer membrane protein beta-barrel domain-containing protein</fullName>
    </recommendedName>
</protein>
<dbReference type="AlphaFoldDB" id="H9UFR6"/>
<dbReference type="Proteomes" id="UP000007383">
    <property type="component" value="Chromosome"/>
</dbReference>
<proteinExistence type="predicted"/>